<proteinExistence type="predicted"/>
<evidence type="ECO:0000313" key="3">
    <source>
        <dbReference type="EMBL" id="PRQ23755.1"/>
    </source>
</evidence>
<accession>A0A2P6PP99</accession>
<dbReference type="InterPro" id="IPR050316">
    <property type="entry name" value="Tyrosinase/Hemocyanin"/>
</dbReference>
<dbReference type="EC" id="1.10.3.1" evidence="3"/>
<dbReference type="AlphaFoldDB" id="A0A2P6PP99"/>
<name>A0A2P6PP99_ROSCH</name>
<reference evidence="3 4" key="1">
    <citation type="journal article" date="2018" name="Nat. Genet.">
        <title>The Rosa genome provides new insights in the design of modern roses.</title>
        <authorList>
            <person name="Bendahmane M."/>
        </authorList>
    </citation>
    <scope>NUCLEOTIDE SEQUENCE [LARGE SCALE GENOMIC DNA]</scope>
    <source>
        <strain evidence="4">cv. Old Blush</strain>
    </source>
</reference>
<dbReference type="STRING" id="74649.A0A2P6PP99"/>
<dbReference type="SUPFAM" id="SSF48056">
    <property type="entry name" value="Di-copper centre-containing domain"/>
    <property type="match status" value="1"/>
</dbReference>
<dbReference type="GO" id="GO:0004097">
    <property type="term" value="F:catechol oxidase activity"/>
    <property type="evidence" value="ECO:0007669"/>
    <property type="project" value="UniProtKB-EC"/>
</dbReference>
<keyword evidence="1" id="KW-0479">Metal-binding</keyword>
<sequence length="92" mass="11124">MKSLSYSDPRSFRRHADIHCIFCTGAYDHPHSHCPLKIHRNWFFFSWHRMLLHFHERIVGSLIGDDTFAPPFWNWDCPDGMAMPEWYMHSLF</sequence>
<evidence type="ECO:0000259" key="2">
    <source>
        <dbReference type="PROSITE" id="PS00497"/>
    </source>
</evidence>
<dbReference type="Gramene" id="PRQ23755">
    <property type="protein sequence ID" value="PRQ23755"/>
    <property type="gene ID" value="RchiOBHm_Chr6g0264881"/>
</dbReference>
<dbReference type="Gene3D" id="1.10.1280.10">
    <property type="entry name" value="Di-copper center containing domain from catechol oxidase"/>
    <property type="match status" value="1"/>
</dbReference>
<dbReference type="PANTHER" id="PTHR11474">
    <property type="entry name" value="TYROSINASE FAMILY MEMBER"/>
    <property type="match status" value="1"/>
</dbReference>
<dbReference type="InterPro" id="IPR002227">
    <property type="entry name" value="Tyrosinase_Cu-bd"/>
</dbReference>
<evidence type="ECO:0000256" key="1">
    <source>
        <dbReference type="ARBA" id="ARBA00022723"/>
    </source>
</evidence>
<dbReference type="PROSITE" id="PS00497">
    <property type="entry name" value="TYROSINASE_1"/>
    <property type="match status" value="1"/>
</dbReference>
<keyword evidence="3" id="KW-0560">Oxidoreductase</keyword>
<dbReference type="GO" id="GO:0046872">
    <property type="term" value="F:metal ion binding"/>
    <property type="evidence" value="ECO:0007669"/>
    <property type="project" value="UniProtKB-KW"/>
</dbReference>
<protein>
    <submittedName>
        <fullName evidence="3">Putative catechol oxidase</fullName>
        <ecNumber evidence="3">1.10.3.1</ecNumber>
    </submittedName>
</protein>
<keyword evidence="4" id="KW-1185">Reference proteome</keyword>
<dbReference type="Pfam" id="PF00264">
    <property type="entry name" value="Tyrosinase"/>
    <property type="match status" value="1"/>
</dbReference>
<organism evidence="3 4">
    <name type="scientific">Rosa chinensis</name>
    <name type="common">China rose</name>
    <dbReference type="NCBI Taxonomy" id="74649"/>
    <lineage>
        <taxon>Eukaryota</taxon>
        <taxon>Viridiplantae</taxon>
        <taxon>Streptophyta</taxon>
        <taxon>Embryophyta</taxon>
        <taxon>Tracheophyta</taxon>
        <taxon>Spermatophyta</taxon>
        <taxon>Magnoliopsida</taxon>
        <taxon>eudicotyledons</taxon>
        <taxon>Gunneridae</taxon>
        <taxon>Pentapetalae</taxon>
        <taxon>rosids</taxon>
        <taxon>fabids</taxon>
        <taxon>Rosales</taxon>
        <taxon>Rosaceae</taxon>
        <taxon>Rosoideae</taxon>
        <taxon>Rosoideae incertae sedis</taxon>
        <taxon>Rosa</taxon>
    </lineage>
</organism>
<dbReference type="EMBL" id="PDCK01000044">
    <property type="protein sequence ID" value="PRQ23755.1"/>
    <property type="molecule type" value="Genomic_DNA"/>
</dbReference>
<comment type="caution">
    <text evidence="3">The sequence shown here is derived from an EMBL/GenBank/DDBJ whole genome shotgun (WGS) entry which is preliminary data.</text>
</comment>
<gene>
    <name evidence="3" type="ORF">RchiOBHm_Chr6g0264881</name>
</gene>
<evidence type="ECO:0000313" key="4">
    <source>
        <dbReference type="Proteomes" id="UP000238479"/>
    </source>
</evidence>
<dbReference type="InterPro" id="IPR008922">
    <property type="entry name" value="Di-copper_centre_dom_sf"/>
</dbReference>
<dbReference type="PANTHER" id="PTHR11474:SF128">
    <property type="entry name" value="AUREUSIDIN SYNTHASE-LIKE"/>
    <property type="match status" value="1"/>
</dbReference>
<dbReference type="Proteomes" id="UP000238479">
    <property type="component" value="Chromosome 6"/>
</dbReference>
<feature type="domain" description="Tyrosinase copper-binding" evidence="2">
    <location>
        <begin position="39"/>
        <end position="56"/>
    </location>
</feature>